<organism evidence="1 2">
    <name type="scientific">Euphydryas editha</name>
    <name type="common">Edith's checkerspot</name>
    <dbReference type="NCBI Taxonomy" id="104508"/>
    <lineage>
        <taxon>Eukaryota</taxon>
        <taxon>Metazoa</taxon>
        <taxon>Ecdysozoa</taxon>
        <taxon>Arthropoda</taxon>
        <taxon>Hexapoda</taxon>
        <taxon>Insecta</taxon>
        <taxon>Pterygota</taxon>
        <taxon>Neoptera</taxon>
        <taxon>Endopterygota</taxon>
        <taxon>Lepidoptera</taxon>
        <taxon>Glossata</taxon>
        <taxon>Ditrysia</taxon>
        <taxon>Papilionoidea</taxon>
        <taxon>Nymphalidae</taxon>
        <taxon>Nymphalinae</taxon>
        <taxon>Euphydryas</taxon>
    </lineage>
</organism>
<name>A0AAU9UA99_EUPED</name>
<accession>A0AAU9UA99</accession>
<comment type="caution">
    <text evidence="1">The sequence shown here is derived from an EMBL/GenBank/DDBJ whole genome shotgun (WGS) entry which is preliminary data.</text>
</comment>
<dbReference type="Proteomes" id="UP001153954">
    <property type="component" value="Unassembled WGS sequence"/>
</dbReference>
<proteinExistence type="predicted"/>
<gene>
    <name evidence="1" type="ORF">EEDITHA_LOCUS10449</name>
</gene>
<reference evidence="1" key="1">
    <citation type="submission" date="2022-03" db="EMBL/GenBank/DDBJ databases">
        <authorList>
            <person name="Tunstrom K."/>
        </authorList>
    </citation>
    <scope>NUCLEOTIDE SEQUENCE</scope>
</reference>
<keyword evidence="2" id="KW-1185">Reference proteome</keyword>
<dbReference type="EMBL" id="CAKOGL010000014">
    <property type="protein sequence ID" value="CAH2094938.1"/>
    <property type="molecule type" value="Genomic_DNA"/>
</dbReference>
<evidence type="ECO:0000313" key="1">
    <source>
        <dbReference type="EMBL" id="CAH2094938.1"/>
    </source>
</evidence>
<evidence type="ECO:0000313" key="2">
    <source>
        <dbReference type="Proteomes" id="UP001153954"/>
    </source>
</evidence>
<sequence length="96" mass="10967">MASRTDDQPWMRLTWLLSDETSVQTYGISVWADTLKMQESRKRIAPVYRRSPLKVTSDLRTVYRRHCTSLGVCCHCIACGGTTSSLLAQKNNHVMF</sequence>
<protein>
    <submittedName>
        <fullName evidence="1">Uncharacterized protein</fullName>
    </submittedName>
</protein>
<dbReference type="AlphaFoldDB" id="A0AAU9UA99"/>